<dbReference type="Proteomes" id="UP000240974">
    <property type="component" value="Unassembled WGS sequence"/>
</dbReference>
<evidence type="ECO:0000259" key="1">
    <source>
        <dbReference type="Pfam" id="PF13751"/>
    </source>
</evidence>
<dbReference type="RefSeq" id="WP_107029140.1">
    <property type="nucleotide sequence ID" value="NZ_DAWBZG010000266.1"/>
</dbReference>
<feature type="domain" description="Transposase DDE" evidence="1">
    <location>
        <begin position="12"/>
        <end position="101"/>
    </location>
</feature>
<gene>
    <name evidence="3" type="ORF">C7U54_02035</name>
    <name evidence="2" type="ORF">NE542_12155</name>
</gene>
<dbReference type="EMBL" id="PYLQ01000002">
    <property type="protein sequence ID" value="PST42944.1"/>
    <property type="molecule type" value="Genomic_DNA"/>
</dbReference>
<comment type="caution">
    <text evidence="3">The sequence shown here is derived from an EMBL/GenBank/DDBJ whole genome shotgun (WGS) entry which is preliminary data.</text>
</comment>
<accession>A0A2T3G5X4</accession>
<evidence type="ECO:0000313" key="4">
    <source>
        <dbReference type="Proteomes" id="UP000240974"/>
    </source>
</evidence>
<dbReference type="InterPro" id="IPR025668">
    <property type="entry name" value="Tnp_DDE_dom"/>
</dbReference>
<organism evidence="3 4">
    <name type="scientific">Faecalibacillus intestinalis</name>
    <dbReference type="NCBI Taxonomy" id="1982626"/>
    <lineage>
        <taxon>Bacteria</taxon>
        <taxon>Bacillati</taxon>
        <taxon>Bacillota</taxon>
        <taxon>Erysipelotrichia</taxon>
        <taxon>Erysipelotrichales</taxon>
        <taxon>Coprobacillaceae</taxon>
        <taxon>Faecalibacillus</taxon>
    </lineage>
</organism>
<evidence type="ECO:0000313" key="3">
    <source>
        <dbReference type="EMBL" id="PST42944.1"/>
    </source>
</evidence>
<reference evidence="2" key="2">
    <citation type="submission" date="2022-06" db="EMBL/GenBank/DDBJ databases">
        <title>Isolation of gut microbiota from human fecal samples.</title>
        <authorList>
            <person name="Pamer E.G."/>
            <person name="Barat B."/>
            <person name="Waligurski E."/>
            <person name="Medina S."/>
            <person name="Paddock L."/>
            <person name="Mostad J."/>
        </authorList>
    </citation>
    <scope>NUCLEOTIDE SEQUENCE</scope>
    <source>
        <strain evidence="2">DFI.6.24</strain>
    </source>
</reference>
<keyword evidence="4" id="KW-1185">Reference proteome</keyword>
<name>A0A2T3G5X4_9FIRM</name>
<reference evidence="3 4" key="1">
    <citation type="journal article" date="2019" name="Int. J. Syst. Evol. Microbiol.">
        <title>Faecalibacillus intestinalis gen. nov., sp. nov. and Faecalibacillus faecis sp. nov., isolated from human faeces.</title>
        <authorList>
            <person name="Seo B."/>
            <person name="Jeon K."/>
            <person name="Baek I."/>
            <person name="Lee Y.M."/>
            <person name="Baek K."/>
            <person name="Ko G."/>
        </authorList>
    </citation>
    <scope>NUCLEOTIDE SEQUENCE [LARGE SCALE GENOMIC DNA]</scope>
    <source>
        <strain evidence="3 4">SNUG30099</strain>
    </source>
</reference>
<dbReference type="Proteomes" id="UP001204814">
    <property type="component" value="Unassembled WGS sequence"/>
</dbReference>
<sequence>MKRTQGERIIYPVGEEFDVEKVVKDTRSEYERINITFINHHCERCSLRGKYTKSKFGREITHIFQMEEYQKEARRNVKSGEELKLMFQRNNETEGTFGDWKS</sequence>
<dbReference type="Pfam" id="PF13751">
    <property type="entry name" value="DDE_Tnp_1_6"/>
    <property type="match status" value="1"/>
</dbReference>
<proteinExistence type="predicted"/>
<evidence type="ECO:0000313" key="2">
    <source>
        <dbReference type="EMBL" id="MCQ5062568.1"/>
    </source>
</evidence>
<protein>
    <submittedName>
        <fullName evidence="2">Transposase</fullName>
    </submittedName>
</protein>
<dbReference type="EMBL" id="JANGBO010000015">
    <property type="protein sequence ID" value="MCQ5062568.1"/>
    <property type="molecule type" value="Genomic_DNA"/>
</dbReference>
<dbReference type="AlphaFoldDB" id="A0A2T3G5X4"/>